<comment type="function">
    <text evidence="4 5 6">Catalyzes the transfer of endogenously produced octanoic acid from octanoyl-acyl-carrier-protein onto the lipoyl domains of lipoate-dependent enzymes. Lipoyl-ACP can also act as a substrate although octanoyl-ACP is likely to be the physiological substrate.</text>
</comment>
<protein>
    <recommendedName>
        <fullName evidence="5 6">Octanoyltransferase</fullName>
        <ecNumber evidence="5 6">2.3.1.181</ecNumber>
    </recommendedName>
    <alternativeName>
        <fullName evidence="5">Lipoate-protein ligase B</fullName>
    </alternativeName>
    <alternativeName>
        <fullName evidence="5">Lipoyl/octanoyl transferase</fullName>
    </alternativeName>
    <alternativeName>
        <fullName evidence="5">Octanoyl-[acyl-carrier-protein]-protein N-octanoyltransferase</fullName>
    </alternativeName>
</protein>
<feature type="binding site" evidence="5">
    <location>
        <begin position="161"/>
        <end position="163"/>
    </location>
    <ligand>
        <name>substrate</name>
    </ligand>
</feature>
<dbReference type="PIRSF" id="PIRSF016262">
    <property type="entry name" value="LPLase"/>
    <property type="match status" value="1"/>
</dbReference>
<dbReference type="AlphaFoldDB" id="A0A410P401"/>
<dbReference type="PANTHER" id="PTHR10993">
    <property type="entry name" value="OCTANOYLTRANSFERASE"/>
    <property type="match status" value="1"/>
</dbReference>
<accession>A0A410P401</accession>
<feature type="domain" description="BPL/LPL catalytic" evidence="9">
    <location>
        <begin position="35"/>
        <end position="217"/>
    </location>
</feature>
<comment type="similarity">
    <text evidence="5 6">Belongs to the LipB family.</text>
</comment>
<evidence type="ECO:0000256" key="8">
    <source>
        <dbReference type="PIRSR" id="PIRSR016262-3"/>
    </source>
</evidence>
<keyword evidence="11" id="KW-1185">Reference proteome</keyword>
<dbReference type="NCBIfam" id="TIGR00214">
    <property type="entry name" value="lipB"/>
    <property type="match status" value="1"/>
</dbReference>
<dbReference type="RefSeq" id="WP_128699461.1">
    <property type="nucleotide sequence ID" value="NZ_CP019384.1"/>
</dbReference>
<evidence type="ECO:0000256" key="7">
    <source>
        <dbReference type="PIRSR" id="PIRSR016262-1"/>
    </source>
</evidence>
<comment type="pathway">
    <text evidence="1 5 6">Protein modification; protein lipoylation via endogenous pathway; protein N(6)-(lipoyl)lysine from octanoyl-[acyl-carrier-protein]: step 1/2.</text>
</comment>
<dbReference type="OrthoDB" id="9787061at2"/>
<dbReference type="Proteomes" id="UP000287243">
    <property type="component" value="Chromosome"/>
</dbReference>
<comment type="miscellaneous">
    <text evidence="5">In the reaction, the free carboxyl group of octanoic acid is attached via an amide linkage to the epsilon-amino group of a specific lysine residue of lipoyl domains of lipoate-dependent enzymes.</text>
</comment>
<dbReference type="InterPro" id="IPR000544">
    <property type="entry name" value="Octanoyltransferase"/>
</dbReference>
<dbReference type="GO" id="GO:0005737">
    <property type="term" value="C:cytoplasm"/>
    <property type="evidence" value="ECO:0007669"/>
    <property type="project" value="UniProtKB-SubCell"/>
</dbReference>
<evidence type="ECO:0000256" key="6">
    <source>
        <dbReference type="PIRNR" id="PIRNR016262"/>
    </source>
</evidence>
<comment type="catalytic activity">
    <reaction evidence="5 6">
        <text>octanoyl-[ACP] + L-lysyl-[protein] = N(6)-octanoyl-L-lysyl-[protein] + holo-[ACP] + H(+)</text>
        <dbReference type="Rhea" id="RHEA:17665"/>
        <dbReference type="Rhea" id="RHEA-COMP:9636"/>
        <dbReference type="Rhea" id="RHEA-COMP:9685"/>
        <dbReference type="Rhea" id="RHEA-COMP:9752"/>
        <dbReference type="Rhea" id="RHEA-COMP:9928"/>
        <dbReference type="ChEBI" id="CHEBI:15378"/>
        <dbReference type="ChEBI" id="CHEBI:29969"/>
        <dbReference type="ChEBI" id="CHEBI:64479"/>
        <dbReference type="ChEBI" id="CHEBI:78463"/>
        <dbReference type="ChEBI" id="CHEBI:78809"/>
        <dbReference type="EC" id="2.3.1.181"/>
    </reaction>
</comment>
<evidence type="ECO:0000259" key="9">
    <source>
        <dbReference type="PROSITE" id="PS51733"/>
    </source>
</evidence>
<dbReference type="EC" id="2.3.1.181" evidence="5 6"/>
<dbReference type="GO" id="GO:0009249">
    <property type="term" value="P:protein lipoylation"/>
    <property type="evidence" value="ECO:0007669"/>
    <property type="project" value="InterPro"/>
</dbReference>
<keyword evidence="2 5" id="KW-0808">Transferase</keyword>
<dbReference type="PANTHER" id="PTHR10993:SF7">
    <property type="entry name" value="LIPOYLTRANSFERASE 2, MITOCHONDRIAL-RELATED"/>
    <property type="match status" value="1"/>
</dbReference>
<dbReference type="CDD" id="cd16444">
    <property type="entry name" value="LipB"/>
    <property type="match status" value="1"/>
</dbReference>
<keyword evidence="3 5" id="KW-0012">Acyltransferase</keyword>
<evidence type="ECO:0000256" key="3">
    <source>
        <dbReference type="ARBA" id="ARBA00023315"/>
    </source>
</evidence>
<evidence type="ECO:0000256" key="2">
    <source>
        <dbReference type="ARBA" id="ARBA00022679"/>
    </source>
</evidence>
<keyword evidence="5" id="KW-0963">Cytoplasm</keyword>
<dbReference type="KEGG" id="vai:BU251_03270"/>
<dbReference type="SUPFAM" id="SSF55681">
    <property type="entry name" value="Class II aaRS and biotin synthetases"/>
    <property type="match status" value="1"/>
</dbReference>
<reference evidence="10 11" key="1">
    <citation type="submission" date="2017-01" db="EMBL/GenBank/DDBJ databases">
        <title>First insights into the biology of 'candidatus Vampirococcus archaeovorus'.</title>
        <authorList>
            <person name="Kizina J."/>
            <person name="Jordan S."/>
            <person name="Stueber K."/>
            <person name="Reinhardt R."/>
            <person name="Harder J."/>
        </authorList>
    </citation>
    <scope>NUCLEOTIDE SEQUENCE [LARGE SCALE GENOMIC DNA]</scope>
    <source>
        <strain evidence="10 11">LiM</strain>
    </source>
</reference>
<evidence type="ECO:0000313" key="10">
    <source>
        <dbReference type="EMBL" id="QAT16821.1"/>
    </source>
</evidence>
<dbReference type="InterPro" id="IPR045864">
    <property type="entry name" value="aa-tRNA-synth_II/BPL/LPL"/>
</dbReference>
<feature type="site" description="Lowers pKa of active site Cys" evidence="5 8">
    <location>
        <position position="145"/>
    </location>
</feature>
<dbReference type="PROSITE" id="PS51733">
    <property type="entry name" value="BPL_LPL_CATALYTIC"/>
    <property type="match status" value="1"/>
</dbReference>
<dbReference type="GO" id="GO:0033819">
    <property type="term" value="F:lipoyl(octanoyl) transferase activity"/>
    <property type="evidence" value="ECO:0007669"/>
    <property type="project" value="UniProtKB-EC"/>
</dbReference>
<evidence type="ECO:0000256" key="5">
    <source>
        <dbReference type="HAMAP-Rule" id="MF_00013"/>
    </source>
</evidence>
<dbReference type="Pfam" id="PF21948">
    <property type="entry name" value="LplA-B_cat"/>
    <property type="match status" value="1"/>
</dbReference>
<feature type="binding site" evidence="5">
    <location>
        <begin position="80"/>
        <end position="87"/>
    </location>
    <ligand>
        <name>substrate</name>
    </ligand>
</feature>
<dbReference type="InterPro" id="IPR020605">
    <property type="entry name" value="Octanoyltransferase_CS"/>
</dbReference>
<evidence type="ECO:0000256" key="4">
    <source>
        <dbReference type="ARBA" id="ARBA00024732"/>
    </source>
</evidence>
<dbReference type="Gene3D" id="3.30.930.10">
    <property type="entry name" value="Bira Bifunctional Protein, Domain 2"/>
    <property type="match status" value="1"/>
</dbReference>
<comment type="caution">
    <text evidence="5">Lacks conserved residue(s) required for the propagation of feature annotation.</text>
</comment>
<dbReference type="EMBL" id="CP019384">
    <property type="protein sequence ID" value="QAT16821.1"/>
    <property type="molecule type" value="Genomic_DNA"/>
</dbReference>
<dbReference type="UniPathway" id="UPA00538">
    <property type="reaction ID" value="UER00592"/>
</dbReference>
<name>A0A410P401_VELA1</name>
<dbReference type="InterPro" id="IPR004143">
    <property type="entry name" value="BPL_LPL_catalytic"/>
</dbReference>
<sequence length="224" mass="25157">MAYADLPLKVLNLGLIPYAEACNLQKKLVEEVACGVSVNTLLVCQHPAVITYGRRCGHDHILVSENEIRRRGIELCQTDRGGDVTYHGPGQAVFYPIFDLKKIGQDLHYYMRMLEEAAIAPLKEHFGLNAYRREGMTGVWIGPYKVGFIGIAVKKWVSYHGMSLNVGVDPEFFSLIKPCGLDVKVASINDFFSDEVQLETICDMIVEQMAHVFQFEVTGGSRQW</sequence>
<comment type="subcellular location">
    <subcellularLocation>
        <location evidence="5">Cytoplasm</location>
    </subcellularLocation>
</comment>
<evidence type="ECO:0000256" key="1">
    <source>
        <dbReference type="ARBA" id="ARBA00004821"/>
    </source>
</evidence>
<proteinExistence type="inferred from homology"/>
<organism evidence="10 11">
    <name type="scientific">Velamenicoccus archaeovorus</name>
    <dbReference type="NCBI Taxonomy" id="1930593"/>
    <lineage>
        <taxon>Bacteria</taxon>
        <taxon>Pseudomonadati</taxon>
        <taxon>Candidatus Omnitrophota</taxon>
        <taxon>Candidatus Velamenicoccus</taxon>
    </lineage>
</organism>
<feature type="active site" description="Acyl-thioester intermediate" evidence="5 7">
    <location>
        <position position="179"/>
    </location>
</feature>
<evidence type="ECO:0000313" key="11">
    <source>
        <dbReference type="Proteomes" id="UP000287243"/>
    </source>
</evidence>
<gene>
    <name evidence="5" type="primary">lipB</name>
    <name evidence="10" type="ORF">BU251_03270</name>
</gene>
<dbReference type="PROSITE" id="PS01313">
    <property type="entry name" value="LIPB"/>
    <property type="match status" value="1"/>
</dbReference>
<dbReference type="HAMAP" id="MF_00013">
    <property type="entry name" value="LipB"/>
    <property type="match status" value="1"/>
</dbReference>